<accession>A0A5D2CH00</accession>
<reference evidence="1 2" key="1">
    <citation type="submission" date="2019-06" db="EMBL/GenBank/DDBJ databases">
        <title>WGS assembly of Gossypium darwinii.</title>
        <authorList>
            <person name="Chen Z.J."/>
            <person name="Sreedasyam A."/>
            <person name="Ando A."/>
            <person name="Song Q."/>
            <person name="De L."/>
            <person name="Hulse-Kemp A."/>
            <person name="Ding M."/>
            <person name="Ye W."/>
            <person name="Kirkbride R."/>
            <person name="Jenkins J."/>
            <person name="Plott C."/>
            <person name="Lovell J."/>
            <person name="Lin Y.-M."/>
            <person name="Vaughn R."/>
            <person name="Liu B."/>
            <person name="Li W."/>
            <person name="Simpson S."/>
            <person name="Scheffler B."/>
            <person name="Saski C."/>
            <person name="Grover C."/>
            <person name="Hu G."/>
            <person name="Conover J."/>
            <person name="Carlson J."/>
            <person name="Shu S."/>
            <person name="Boston L."/>
            <person name="Williams M."/>
            <person name="Peterson D."/>
            <person name="Mcgee K."/>
            <person name="Jones D."/>
            <person name="Wendel J."/>
            <person name="Stelly D."/>
            <person name="Grimwood J."/>
            <person name="Schmutz J."/>
        </authorList>
    </citation>
    <scope>NUCLEOTIDE SEQUENCE [LARGE SCALE GENOMIC DNA]</scope>
    <source>
        <strain evidence="1">1808015.09</strain>
    </source>
</reference>
<evidence type="ECO:0000313" key="2">
    <source>
        <dbReference type="Proteomes" id="UP000323506"/>
    </source>
</evidence>
<dbReference type="EMBL" id="CM017705">
    <property type="protein sequence ID" value="TYG68629.1"/>
    <property type="molecule type" value="Genomic_DNA"/>
</dbReference>
<sequence length="108" mass="12612">MIAEPFISSIRRFQFVPLQHSTDCLWDSLLQVKTFASLKSLRCNSVSIDVFCFWNKRKLNLLVTIFPVPNISDYCSNDRSICNGTFTLFDNYFCITHYLHFVDSQINT</sequence>
<evidence type="ECO:0000313" key="1">
    <source>
        <dbReference type="EMBL" id="TYG68629.1"/>
    </source>
</evidence>
<name>A0A5D2CH00_GOSDA</name>
<gene>
    <name evidence="1" type="ORF">ES288_D05G168300v1</name>
</gene>
<dbReference type="AlphaFoldDB" id="A0A5D2CH00"/>
<keyword evidence="2" id="KW-1185">Reference proteome</keyword>
<protein>
    <submittedName>
        <fullName evidence="1">Uncharacterized protein</fullName>
    </submittedName>
</protein>
<proteinExistence type="predicted"/>
<dbReference type="Proteomes" id="UP000323506">
    <property type="component" value="Chromosome D05"/>
</dbReference>
<organism evidence="1 2">
    <name type="scientific">Gossypium darwinii</name>
    <name type="common">Darwin's cotton</name>
    <name type="synonym">Gossypium barbadense var. darwinii</name>
    <dbReference type="NCBI Taxonomy" id="34276"/>
    <lineage>
        <taxon>Eukaryota</taxon>
        <taxon>Viridiplantae</taxon>
        <taxon>Streptophyta</taxon>
        <taxon>Embryophyta</taxon>
        <taxon>Tracheophyta</taxon>
        <taxon>Spermatophyta</taxon>
        <taxon>Magnoliopsida</taxon>
        <taxon>eudicotyledons</taxon>
        <taxon>Gunneridae</taxon>
        <taxon>Pentapetalae</taxon>
        <taxon>rosids</taxon>
        <taxon>malvids</taxon>
        <taxon>Malvales</taxon>
        <taxon>Malvaceae</taxon>
        <taxon>Malvoideae</taxon>
        <taxon>Gossypium</taxon>
    </lineage>
</organism>